<accession>A0AA86VTP6</accession>
<dbReference type="AlphaFoldDB" id="A0AA86VTP6"/>
<gene>
    <name evidence="1" type="ORF">AYBTSS11_LOCUS21750</name>
</gene>
<evidence type="ECO:0000313" key="2">
    <source>
        <dbReference type="Proteomes" id="UP001189624"/>
    </source>
</evidence>
<dbReference type="Gramene" id="rna-AYBTSS11_LOCUS21750">
    <property type="protein sequence ID" value="CAJ1968502.1"/>
    <property type="gene ID" value="gene-AYBTSS11_LOCUS21750"/>
</dbReference>
<sequence length="107" mass="12062">MQSWCVCKTKNSHALLNHCVLRSFARPGMTNGMKIGPIVMESTLSSHLDHKQTKAMLFLGPIIYIRDSEIYSFAGPHSIMITEFCRMIIDPLDLDNGSVISETHRIL</sequence>
<name>A0AA86VTP6_9FABA</name>
<organism evidence="1 2">
    <name type="scientific">Sphenostylis stenocarpa</name>
    <dbReference type="NCBI Taxonomy" id="92480"/>
    <lineage>
        <taxon>Eukaryota</taxon>
        <taxon>Viridiplantae</taxon>
        <taxon>Streptophyta</taxon>
        <taxon>Embryophyta</taxon>
        <taxon>Tracheophyta</taxon>
        <taxon>Spermatophyta</taxon>
        <taxon>Magnoliopsida</taxon>
        <taxon>eudicotyledons</taxon>
        <taxon>Gunneridae</taxon>
        <taxon>Pentapetalae</taxon>
        <taxon>rosids</taxon>
        <taxon>fabids</taxon>
        <taxon>Fabales</taxon>
        <taxon>Fabaceae</taxon>
        <taxon>Papilionoideae</taxon>
        <taxon>50 kb inversion clade</taxon>
        <taxon>NPAAA clade</taxon>
        <taxon>indigoferoid/millettioid clade</taxon>
        <taxon>Phaseoleae</taxon>
        <taxon>Sphenostylis</taxon>
    </lineage>
</organism>
<evidence type="ECO:0000313" key="1">
    <source>
        <dbReference type="EMBL" id="CAJ1968502.1"/>
    </source>
</evidence>
<protein>
    <submittedName>
        <fullName evidence="1">Uncharacterized protein</fullName>
    </submittedName>
</protein>
<dbReference type="Proteomes" id="UP001189624">
    <property type="component" value="Chromosome 7"/>
</dbReference>
<keyword evidence="2" id="KW-1185">Reference proteome</keyword>
<dbReference type="EMBL" id="OY731404">
    <property type="protein sequence ID" value="CAJ1968502.1"/>
    <property type="molecule type" value="Genomic_DNA"/>
</dbReference>
<proteinExistence type="predicted"/>
<reference evidence="1" key="1">
    <citation type="submission" date="2023-10" db="EMBL/GenBank/DDBJ databases">
        <authorList>
            <person name="Domelevo Entfellner J.-B."/>
        </authorList>
    </citation>
    <scope>NUCLEOTIDE SEQUENCE</scope>
</reference>